<dbReference type="EMBL" id="CP043329">
    <property type="protein sequence ID" value="QEK52773.1"/>
    <property type="molecule type" value="Genomic_DNA"/>
</dbReference>
<proteinExistence type="predicted"/>
<dbReference type="AlphaFoldDB" id="A0A5C0VM32"/>
<name>A0A5C0VM32_9SPHI</name>
<dbReference type="Proteomes" id="UP000323653">
    <property type="component" value="Chromosome"/>
</dbReference>
<accession>A0A5C0VM32</accession>
<organism evidence="1 2">
    <name type="scientific">Pedobacter aquae</name>
    <dbReference type="NCBI Taxonomy" id="2605747"/>
    <lineage>
        <taxon>Bacteria</taxon>
        <taxon>Pseudomonadati</taxon>
        <taxon>Bacteroidota</taxon>
        <taxon>Sphingobacteriia</taxon>
        <taxon>Sphingobacteriales</taxon>
        <taxon>Sphingobacteriaceae</taxon>
        <taxon>Pedobacter</taxon>
    </lineage>
</organism>
<evidence type="ECO:0000313" key="1">
    <source>
        <dbReference type="EMBL" id="QEK52773.1"/>
    </source>
</evidence>
<gene>
    <name evidence="1" type="ORF">FYC62_14715</name>
</gene>
<dbReference type="KEGG" id="pej:FYC62_14715"/>
<sequence length="121" mass="14175">MKIAINQLLKFIILLLLIPYQLKAQNNSIKKMVDWSYFQPKSNTVKSSINLEFPRYLPEQFADLPLVHLKIPVQSAQISVHVKPLQTQLSKQFNSLQIAKIEQNIWFDYQVVEEQKSFGSW</sequence>
<evidence type="ECO:0000313" key="2">
    <source>
        <dbReference type="Proteomes" id="UP000323653"/>
    </source>
</evidence>
<protein>
    <submittedName>
        <fullName evidence="1">Uncharacterized protein</fullName>
    </submittedName>
</protein>
<reference evidence="1 2" key="1">
    <citation type="submission" date="2019-08" db="EMBL/GenBank/DDBJ databases">
        <title>Pedobacter sp. nov., isolated from Han river, South Korea.</title>
        <authorList>
            <person name="Lee D.-H."/>
            <person name="Kim Y.-S."/>
            <person name="Hwang E.-M."/>
            <person name="Le Tran T.C."/>
            <person name="Cha C.-J."/>
        </authorList>
    </citation>
    <scope>NUCLEOTIDE SEQUENCE [LARGE SCALE GENOMIC DNA]</scope>
    <source>
        <strain evidence="1 2">CJ43</strain>
    </source>
</reference>
<keyword evidence="2" id="KW-1185">Reference proteome</keyword>